<accession>A0A8W7PVE3</accession>
<feature type="compositionally biased region" description="Basic residues" evidence="1">
    <location>
        <begin position="268"/>
        <end position="279"/>
    </location>
</feature>
<dbReference type="VEuPathDB" id="VectorBase:ACON2_042269"/>
<proteinExistence type="predicted"/>
<dbReference type="GO" id="GO:0005739">
    <property type="term" value="C:mitochondrion"/>
    <property type="evidence" value="ECO:0007669"/>
    <property type="project" value="TreeGrafter"/>
</dbReference>
<evidence type="ECO:0000259" key="2">
    <source>
        <dbReference type="PROSITE" id="PS50072"/>
    </source>
</evidence>
<feature type="domain" description="PPIase cyclophilin-type" evidence="2">
    <location>
        <begin position="50"/>
        <end position="238"/>
    </location>
</feature>
<dbReference type="PANTHER" id="PTHR11071:SF565">
    <property type="entry name" value="MOCA-CYP, ISOFORM A"/>
    <property type="match status" value="1"/>
</dbReference>
<organism evidence="3">
    <name type="scientific">Anopheles coluzzii</name>
    <name type="common">African malaria mosquito</name>
    <dbReference type="NCBI Taxonomy" id="1518534"/>
    <lineage>
        <taxon>Eukaryota</taxon>
        <taxon>Metazoa</taxon>
        <taxon>Ecdysozoa</taxon>
        <taxon>Arthropoda</taxon>
        <taxon>Hexapoda</taxon>
        <taxon>Insecta</taxon>
        <taxon>Pterygota</taxon>
        <taxon>Neoptera</taxon>
        <taxon>Endopterygota</taxon>
        <taxon>Diptera</taxon>
        <taxon>Nematocera</taxon>
        <taxon>Culicoidea</taxon>
        <taxon>Culicidae</taxon>
        <taxon>Anophelinae</taxon>
        <taxon>Anopheles</taxon>
    </lineage>
</organism>
<dbReference type="InterPro" id="IPR029000">
    <property type="entry name" value="Cyclophilin-like_dom_sf"/>
</dbReference>
<feature type="compositionally biased region" description="Basic residues" evidence="1">
    <location>
        <begin position="244"/>
        <end position="253"/>
    </location>
</feature>
<dbReference type="GO" id="GO:0016018">
    <property type="term" value="F:cyclosporin A binding"/>
    <property type="evidence" value="ECO:0007669"/>
    <property type="project" value="TreeGrafter"/>
</dbReference>
<dbReference type="Gene3D" id="2.40.100.10">
    <property type="entry name" value="Cyclophilin-like"/>
    <property type="match status" value="1"/>
</dbReference>
<dbReference type="Pfam" id="PF00160">
    <property type="entry name" value="Pro_isomerase"/>
    <property type="match status" value="1"/>
</dbReference>
<dbReference type="GO" id="GO:0006457">
    <property type="term" value="P:protein folding"/>
    <property type="evidence" value="ECO:0007669"/>
    <property type="project" value="TreeGrafter"/>
</dbReference>
<feature type="compositionally biased region" description="Basic residues" evidence="1">
    <location>
        <begin position="592"/>
        <end position="601"/>
    </location>
</feature>
<dbReference type="PRINTS" id="PR00153">
    <property type="entry name" value="CSAPPISMRASE"/>
</dbReference>
<dbReference type="EnsemblMetazoa" id="ACOM037410-RA">
    <property type="protein sequence ID" value="ACOM037410-PA.1"/>
    <property type="gene ID" value="ACOM037410"/>
</dbReference>
<dbReference type="AlphaFoldDB" id="A0A8W7PVE3"/>
<feature type="compositionally biased region" description="Basic and acidic residues" evidence="1">
    <location>
        <begin position="410"/>
        <end position="443"/>
    </location>
</feature>
<dbReference type="PROSITE" id="PS50072">
    <property type="entry name" value="CSA_PPIASE_2"/>
    <property type="match status" value="1"/>
</dbReference>
<dbReference type="PANTHER" id="PTHR11071">
    <property type="entry name" value="PEPTIDYL-PROLYL CIS-TRANS ISOMERASE"/>
    <property type="match status" value="1"/>
</dbReference>
<feature type="region of interest" description="Disordered" evidence="1">
    <location>
        <begin position="244"/>
        <end position="634"/>
    </location>
</feature>
<name>A0A8W7PVE3_ANOCL</name>
<reference evidence="3" key="1">
    <citation type="submission" date="2022-08" db="UniProtKB">
        <authorList>
            <consortium name="EnsemblMetazoa"/>
        </authorList>
    </citation>
    <scope>IDENTIFICATION</scope>
</reference>
<evidence type="ECO:0000256" key="1">
    <source>
        <dbReference type="SAM" id="MobiDB-lite"/>
    </source>
</evidence>
<feature type="compositionally biased region" description="Basic and acidic residues" evidence="1">
    <location>
        <begin position="280"/>
        <end position="290"/>
    </location>
</feature>
<dbReference type="Proteomes" id="UP000075882">
    <property type="component" value="Unassembled WGS sequence"/>
</dbReference>
<protein>
    <recommendedName>
        <fullName evidence="2">PPIase cyclophilin-type domain-containing protein</fullName>
    </recommendedName>
</protein>
<feature type="compositionally biased region" description="Basic residues" evidence="1">
    <location>
        <begin position="362"/>
        <end position="393"/>
    </location>
</feature>
<sequence length="634" mass="70926">LLCFAPFQALNSGVVEEGVKREKKKMTIDSDAGGAAAEPPPPQQEKIRCFFDVSLGGLPAGRIVFELFPAVAPKTCENFRALCTGEKGIGQKTGKPLHYKGIIFHRVVKDFMIQSGDFSNGNGTGGESIYGGTFDESSAKQQSLRDIHQRQIRLAGWWCMVTVNRAKMCDHCIQNTIPEGMQLRRVMSTTQPAPHLDNVHVVFGHVVSGQDLVRQLEQLPVDRNSRPLQDAMVSNCGELVRQVKAKKEKKSKKQVVASSDDDSSDTSRKRKKDKKKKRGKDTSPRGKRSADVNASIEEGEVEDEMHPMATVTKIDPDEIPEVSNKYLMRSDSNTAKPAGDGEEDDGRRRDNRPREQKGFGWSKKRVPLSRSGRTIKGRGHFRYRTPSRSRSRSRSQTPIHWRAAQKRTIKMTDLEKLEEEKRQRESEIKRREAERKKRHEDLAKGASKKSFFELNQEQSATREKSASESPEPAGANRPTADAASAKEQERSGRAKSNGSIDMNALDYEHNPAEGSDSEPEEPTHKKSDTLAKALGVEPKKKSADQPSKPDDRRKPNDDRRRDRSRSRSRDRYRGRGDDYRGRSPPAYYRGGGARRRRRRKSWQTSVRGFGGGGGLLSIGTTISSHRTGGTAVVL</sequence>
<feature type="compositionally biased region" description="Basic and acidic residues" evidence="1">
    <location>
        <begin position="345"/>
        <end position="357"/>
    </location>
</feature>
<evidence type="ECO:0000313" key="3">
    <source>
        <dbReference type="EnsemblMetazoa" id="ACOM037410-PA.1"/>
    </source>
</evidence>
<dbReference type="InterPro" id="IPR002130">
    <property type="entry name" value="Cyclophilin-type_PPIase_dom"/>
</dbReference>
<dbReference type="SUPFAM" id="SSF50891">
    <property type="entry name" value="Cyclophilin-like"/>
    <property type="match status" value="1"/>
</dbReference>
<dbReference type="GO" id="GO:0003755">
    <property type="term" value="F:peptidyl-prolyl cis-trans isomerase activity"/>
    <property type="evidence" value="ECO:0007669"/>
    <property type="project" value="InterPro"/>
</dbReference>
<feature type="compositionally biased region" description="Basic and acidic residues" evidence="1">
    <location>
        <begin position="537"/>
        <end position="581"/>
    </location>
</feature>